<evidence type="ECO:0000313" key="2">
    <source>
        <dbReference type="EMBL" id="TWA92039.1"/>
    </source>
</evidence>
<dbReference type="STRING" id="1803665.GCA_001641335_05543"/>
<feature type="region of interest" description="Disordered" evidence="1">
    <location>
        <begin position="162"/>
        <end position="192"/>
    </location>
</feature>
<sequence>MPEDAWASLRSLQGQSAAFLTASPRHLPIFAPLEQDHIPASAPHPQASYGRVDGYGARSHLIPDLRSCALSALAVASKATYHRRTAPTAWLPASASVAHEAAAQSGNLNVASCLSYPMPDIHQDYHPMLIAGSPSHLNLMIEVRNPFTGMLVGKVSQARPEHVLSVSGSGAHSPPADPTRTDRYSPPGPQTR</sequence>
<keyword evidence="3" id="KW-1185">Reference proteome</keyword>
<dbReference type="EMBL" id="VITK01000012">
    <property type="protein sequence ID" value="TWA92039.1"/>
    <property type="molecule type" value="Genomic_DNA"/>
</dbReference>
<name>A0A560D4K7_9BRAD</name>
<organism evidence="2 3">
    <name type="scientific">Bradyrhizobium stylosanthis</name>
    <dbReference type="NCBI Taxonomy" id="1803665"/>
    <lineage>
        <taxon>Bacteria</taxon>
        <taxon>Pseudomonadati</taxon>
        <taxon>Pseudomonadota</taxon>
        <taxon>Alphaproteobacteria</taxon>
        <taxon>Hyphomicrobiales</taxon>
        <taxon>Nitrobacteraceae</taxon>
        <taxon>Bradyrhizobium</taxon>
    </lineage>
</organism>
<evidence type="ECO:0000256" key="1">
    <source>
        <dbReference type="SAM" id="MobiDB-lite"/>
    </source>
</evidence>
<reference evidence="2 3" key="1">
    <citation type="submission" date="2019-06" db="EMBL/GenBank/DDBJ databases">
        <title>Genomic Encyclopedia of Type Strains, Phase IV (KMG-V): Genome sequencing to study the core and pangenomes of soil and plant-associated prokaryotes.</title>
        <authorList>
            <person name="Whitman W."/>
        </authorList>
    </citation>
    <scope>NUCLEOTIDE SEQUENCE [LARGE SCALE GENOMIC DNA]</scope>
    <source>
        <strain evidence="2 3">BR 510</strain>
    </source>
</reference>
<dbReference type="AlphaFoldDB" id="A0A560D4K7"/>
<protein>
    <submittedName>
        <fullName evidence="2">Uncharacterized protein</fullName>
    </submittedName>
</protein>
<proteinExistence type="predicted"/>
<gene>
    <name evidence="2" type="ORF">FBZ96_11245</name>
</gene>
<comment type="caution">
    <text evidence="2">The sequence shown here is derived from an EMBL/GenBank/DDBJ whole genome shotgun (WGS) entry which is preliminary data.</text>
</comment>
<evidence type="ECO:0000313" key="3">
    <source>
        <dbReference type="Proteomes" id="UP000319949"/>
    </source>
</evidence>
<accession>A0A560D4K7</accession>
<dbReference type="Proteomes" id="UP000319949">
    <property type="component" value="Unassembled WGS sequence"/>
</dbReference>